<feature type="DNA-binding region" description="OmpR/PhoB-type" evidence="3">
    <location>
        <begin position="1"/>
        <end position="90"/>
    </location>
</feature>
<dbReference type="InterPro" id="IPR036388">
    <property type="entry name" value="WH-like_DNA-bd_sf"/>
</dbReference>
<dbReference type="GO" id="GO:0000160">
    <property type="term" value="P:phosphorelay signal transduction system"/>
    <property type="evidence" value="ECO:0007669"/>
    <property type="project" value="InterPro"/>
</dbReference>
<dbReference type="RefSeq" id="WP_106131294.1">
    <property type="nucleotide sequence ID" value="NZ_PVZG01000039.1"/>
</dbReference>
<dbReference type="GO" id="GO:0016887">
    <property type="term" value="F:ATP hydrolysis activity"/>
    <property type="evidence" value="ECO:0007669"/>
    <property type="project" value="InterPro"/>
</dbReference>
<dbReference type="AlphaFoldDB" id="A0A2T0RD51"/>
<dbReference type="SUPFAM" id="SSF52540">
    <property type="entry name" value="P-loop containing nucleoside triphosphate hydrolases"/>
    <property type="match status" value="1"/>
</dbReference>
<dbReference type="SMART" id="SM01043">
    <property type="entry name" value="BTAD"/>
    <property type="match status" value="1"/>
</dbReference>
<evidence type="ECO:0000256" key="4">
    <source>
        <dbReference type="SAM" id="MobiDB-lite"/>
    </source>
</evidence>
<dbReference type="SUPFAM" id="SSF46894">
    <property type="entry name" value="C-terminal effector domain of the bipartite response regulators"/>
    <property type="match status" value="1"/>
</dbReference>
<evidence type="ECO:0000256" key="3">
    <source>
        <dbReference type="PROSITE-ProRule" id="PRU01091"/>
    </source>
</evidence>
<dbReference type="EMBL" id="PVZG01000039">
    <property type="protein sequence ID" value="PRY19073.1"/>
    <property type="molecule type" value="Genomic_DNA"/>
</dbReference>
<dbReference type="Gene3D" id="1.25.40.10">
    <property type="entry name" value="Tetratricopeptide repeat domain"/>
    <property type="match status" value="2"/>
</dbReference>
<dbReference type="GO" id="GO:0006355">
    <property type="term" value="P:regulation of DNA-templated transcription"/>
    <property type="evidence" value="ECO:0007669"/>
    <property type="project" value="InterPro"/>
</dbReference>
<keyword evidence="7" id="KW-1185">Reference proteome</keyword>
<accession>A0A2T0RD51</accession>
<dbReference type="InterPro" id="IPR005158">
    <property type="entry name" value="BTAD"/>
</dbReference>
<dbReference type="InterPro" id="IPR016032">
    <property type="entry name" value="Sig_transdc_resp-reg_C-effctor"/>
</dbReference>
<gene>
    <name evidence="6" type="ORF">CLV70_13912</name>
</gene>
<dbReference type="Gene3D" id="1.10.10.10">
    <property type="entry name" value="Winged helix-like DNA-binding domain superfamily/Winged helix DNA-binding domain"/>
    <property type="match status" value="1"/>
</dbReference>
<name>A0A2T0RD51_9ACTN</name>
<keyword evidence="2 3" id="KW-0238">DNA-binding</keyword>
<dbReference type="Pfam" id="PF03704">
    <property type="entry name" value="BTAD"/>
    <property type="match status" value="1"/>
</dbReference>
<dbReference type="Proteomes" id="UP000239209">
    <property type="component" value="Unassembled WGS sequence"/>
</dbReference>
<dbReference type="InterPro" id="IPR001867">
    <property type="entry name" value="OmpR/PhoB-type_DNA-bd"/>
</dbReference>
<dbReference type="SMART" id="SM00862">
    <property type="entry name" value="Trans_reg_C"/>
    <property type="match status" value="1"/>
</dbReference>
<proteinExistence type="inferred from homology"/>
<evidence type="ECO:0000313" key="6">
    <source>
        <dbReference type="EMBL" id="PRY19073.1"/>
    </source>
</evidence>
<evidence type="ECO:0000313" key="7">
    <source>
        <dbReference type="Proteomes" id="UP000239209"/>
    </source>
</evidence>
<dbReference type="CDD" id="cd15831">
    <property type="entry name" value="BTAD"/>
    <property type="match status" value="1"/>
</dbReference>
<dbReference type="GO" id="GO:0003677">
    <property type="term" value="F:DNA binding"/>
    <property type="evidence" value="ECO:0007669"/>
    <property type="project" value="UniProtKB-UniRule"/>
</dbReference>
<dbReference type="PROSITE" id="PS51755">
    <property type="entry name" value="OMPR_PHOB"/>
    <property type="match status" value="1"/>
</dbReference>
<feature type="domain" description="OmpR/PhoB-type" evidence="5">
    <location>
        <begin position="1"/>
        <end position="90"/>
    </location>
</feature>
<evidence type="ECO:0000256" key="2">
    <source>
        <dbReference type="ARBA" id="ARBA00023125"/>
    </source>
</evidence>
<evidence type="ECO:0000256" key="1">
    <source>
        <dbReference type="ARBA" id="ARBA00005820"/>
    </source>
</evidence>
<dbReference type="Pfam" id="PF13401">
    <property type="entry name" value="AAA_22"/>
    <property type="match status" value="1"/>
</dbReference>
<feature type="region of interest" description="Disordered" evidence="4">
    <location>
        <begin position="1019"/>
        <end position="1043"/>
    </location>
</feature>
<dbReference type="PANTHER" id="PTHR47691">
    <property type="entry name" value="REGULATOR-RELATED"/>
    <property type="match status" value="1"/>
</dbReference>
<dbReference type="InterPro" id="IPR011990">
    <property type="entry name" value="TPR-like_helical_dom_sf"/>
</dbReference>
<dbReference type="SUPFAM" id="SSF48452">
    <property type="entry name" value="TPR-like"/>
    <property type="match status" value="1"/>
</dbReference>
<dbReference type="PANTHER" id="PTHR47691:SF3">
    <property type="entry name" value="HTH-TYPE TRANSCRIPTIONAL REGULATOR RV0890C-RELATED"/>
    <property type="match status" value="1"/>
</dbReference>
<dbReference type="InterPro" id="IPR049945">
    <property type="entry name" value="AAA_22"/>
</dbReference>
<feature type="compositionally biased region" description="Basic residues" evidence="4">
    <location>
        <begin position="1024"/>
        <end position="1033"/>
    </location>
</feature>
<evidence type="ECO:0000259" key="5">
    <source>
        <dbReference type="PROSITE" id="PS51755"/>
    </source>
</evidence>
<dbReference type="InterPro" id="IPR027417">
    <property type="entry name" value="P-loop_NTPase"/>
</dbReference>
<dbReference type="OrthoDB" id="33864at2"/>
<dbReference type="Gene3D" id="3.40.50.300">
    <property type="entry name" value="P-loop containing nucleotide triphosphate hydrolases"/>
    <property type="match status" value="1"/>
</dbReference>
<protein>
    <submittedName>
        <fullName evidence="6">Putative ATPase</fullName>
    </submittedName>
</protein>
<dbReference type="Pfam" id="PF00486">
    <property type="entry name" value="Trans_reg_C"/>
    <property type="match status" value="1"/>
</dbReference>
<comment type="similarity">
    <text evidence="1">Belongs to the AfsR/DnrI/RedD regulatory family.</text>
</comment>
<reference evidence="6 7" key="1">
    <citation type="submission" date="2018-03" db="EMBL/GenBank/DDBJ databases">
        <title>Genomic Encyclopedia of Archaeal and Bacterial Type Strains, Phase II (KMG-II): from individual species to whole genera.</title>
        <authorList>
            <person name="Goeker M."/>
        </authorList>
    </citation>
    <scope>NUCLEOTIDE SEQUENCE [LARGE SCALE GENOMIC DNA]</scope>
    <source>
        <strain evidence="6 7">DSM 45348</strain>
    </source>
</reference>
<organism evidence="6 7">
    <name type="scientific">Pseudosporangium ferrugineum</name>
    <dbReference type="NCBI Taxonomy" id="439699"/>
    <lineage>
        <taxon>Bacteria</taxon>
        <taxon>Bacillati</taxon>
        <taxon>Actinomycetota</taxon>
        <taxon>Actinomycetes</taxon>
        <taxon>Micromonosporales</taxon>
        <taxon>Micromonosporaceae</taxon>
        <taxon>Pseudosporangium</taxon>
    </lineage>
</organism>
<sequence>MHVGMLGPLLVTAGGTEVRIGGARLRTLLIRLALEPGRPVPTDSLTRSLWPEDRLTDTSHALHALVSRLRRSLPEPAVVEGTPGGYRLRLPPASVDVTHFEQLREEGQRRLREGDPAHAGRLLREALALWRGEPLADVRDLPFAAQEVNRLTELRLTALEDRVAADLACGADDLVAELQGLTASYPSRERLHALLVRALHAEGRQSEALRTYADCRRFLADQLGSDPGPELRAAHLAVLRDDRGTERSRGNLGAPLTSFVGRAAERRRIHEQLREQRLVTLVGTGGVGKTRLATTLAAELADRAPDGVWLISLATATAATDVPQTMLHTLGVRPADRSADPVRALVTALAPTETVLIVDNCEHVIEAAARVIEQLLVGCPRLRIVATSREPLMIPGEALSPVPPLPVPPSGTPLPQALEFPAVRLLVERARAARPALVVTENNIGHIVETCRRLDGLPLAIELAAARLRSMSIEHLAARLDDRFRLLTGGSRTALSRHQTLHAAVTWSWDLLSEPERRALRSVGVFSGSFDAAAAESLGVEPELLDALFDRSLIALIDGPEPRYAVLETIREYALQRLAEAGEVLRMRHDHAAHFLALAEQAAPHLRGTQQHPWMLRLDAESGNLLAALRFATDFGDADTAVRMAAALWYAWVINSEHTEAAERLRRALAMPGPVRAHARRTAAIGLLFSSVLGGDREAMREARRRVLDDGTLPPTDPLAAALLAVTSDDPAPVFVADGPETDPWERGLLWWIRSFLSARRGEAATLCDALTRAEDGFRRAGDRWALAMCLLSTSDARLTVGDLDASLRALEESTELAHGLGTNDQQRLWLAVVRLRSADVRGARAELLSIVEQAPAGRYASTARIFLADLCRQEGDLDAAARQLEHAANDRGAQQDRVFRSLYRLSAGHLAVARGDLRGAARDLREGLDLIAAMPHVPMGATVGAGVAALLLRAGSPASAAQVLGAGRALTGAADADVLRLEEELGEQLGTSGYTDACHLEPPAALALIQQSLAAFTPDAGRRARPTGRRSRAGQPTRSRSG</sequence>
<comment type="caution">
    <text evidence="6">The sequence shown here is derived from an EMBL/GenBank/DDBJ whole genome shotgun (WGS) entry which is preliminary data.</text>
</comment>